<sequence length="352" mass="39987">MMVYAGYEFQQTYAQLAGIEPRPKPAKSRCAASRSQSSDEGQNREVVVELNWDVPADDVVLVDLWMSSASLESQKFIKDFAPKRAVLNEYLQFVPHYHVFSMESSQDYKELCSDVTGRFCAEDPDVSGSVTGRDVLMEDVRQLCIHELTAITTDKRRKSSSMPIPLAVRQKLPFFSSQWWQYASILLDECPVDGKTSDRAFGPECSARVMRQVGIDVEKVEECVAETKEQKLEAQFVNTAWSPRALRINGWRYSGSMDAEVVTRAVCVGFTTTPEPCKYLAEPVNPFDQEPKTDYGISFSQMIEAIVATGFLVTCVMYCYKRSLTRQVHTALREEVMLEVQAEMSRYKRLEM</sequence>
<gene>
    <name evidence="11" type="ORF">EVOR1521_LOCUS23667</name>
</gene>
<evidence type="ECO:0000256" key="6">
    <source>
        <dbReference type="ARBA" id="ARBA00023136"/>
    </source>
</evidence>
<evidence type="ECO:0000256" key="5">
    <source>
        <dbReference type="ARBA" id="ARBA00022989"/>
    </source>
</evidence>
<evidence type="ECO:0000256" key="9">
    <source>
        <dbReference type="SAM" id="MobiDB-lite"/>
    </source>
</evidence>
<organism evidence="11 12">
    <name type="scientific">Effrenium voratum</name>
    <dbReference type="NCBI Taxonomy" id="2562239"/>
    <lineage>
        <taxon>Eukaryota</taxon>
        <taxon>Sar</taxon>
        <taxon>Alveolata</taxon>
        <taxon>Dinophyceae</taxon>
        <taxon>Suessiales</taxon>
        <taxon>Symbiodiniaceae</taxon>
        <taxon>Effrenium</taxon>
    </lineage>
</organism>
<name>A0AA36NEF0_9DINO</name>
<dbReference type="Pfam" id="PF25011">
    <property type="entry name" value="VSR_TRX"/>
    <property type="match status" value="1"/>
</dbReference>
<keyword evidence="6" id="KW-0472">Membrane</keyword>
<evidence type="ECO:0000256" key="2">
    <source>
        <dbReference type="ARBA" id="ARBA00022692"/>
    </source>
</evidence>
<dbReference type="GO" id="GO:0012505">
    <property type="term" value="C:endomembrane system"/>
    <property type="evidence" value="ECO:0007669"/>
    <property type="project" value="UniProtKB-SubCell"/>
</dbReference>
<comment type="subcellular location">
    <subcellularLocation>
        <location evidence="8">Endomembrane system</location>
        <topology evidence="8">Single-pass membrane protein</topology>
    </subcellularLocation>
    <subcellularLocation>
        <location evidence="1">Membrane</location>
        <topology evidence="1">Single-pass type I membrane protein</topology>
    </subcellularLocation>
</comment>
<dbReference type="InterPro" id="IPR056858">
    <property type="entry name" value="VSR_TRX"/>
</dbReference>
<feature type="region of interest" description="Disordered" evidence="9">
    <location>
        <begin position="22"/>
        <end position="42"/>
    </location>
</feature>
<proteinExistence type="predicted"/>
<feature type="domain" description="Vacuolar sorting receptor thioredoxin-like" evidence="10">
    <location>
        <begin position="70"/>
        <end position="267"/>
    </location>
</feature>
<dbReference type="AlphaFoldDB" id="A0AA36NEF0"/>
<evidence type="ECO:0000256" key="1">
    <source>
        <dbReference type="ARBA" id="ARBA00004479"/>
    </source>
</evidence>
<evidence type="ECO:0000256" key="3">
    <source>
        <dbReference type="ARBA" id="ARBA00022729"/>
    </source>
</evidence>
<keyword evidence="2" id="KW-0812">Transmembrane</keyword>
<dbReference type="GO" id="GO:0016020">
    <property type="term" value="C:membrane"/>
    <property type="evidence" value="ECO:0007669"/>
    <property type="project" value="UniProtKB-SubCell"/>
</dbReference>
<evidence type="ECO:0000313" key="11">
    <source>
        <dbReference type="EMBL" id="CAJ1400296.1"/>
    </source>
</evidence>
<keyword evidence="3" id="KW-0732">Signal</keyword>
<keyword evidence="5" id="KW-1133">Transmembrane helix</keyword>
<keyword evidence="4" id="KW-0677">Repeat</keyword>
<accession>A0AA36NEF0</accession>
<keyword evidence="7" id="KW-0325">Glycoprotein</keyword>
<evidence type="ECO:0000256" key="4">
    <source>
        <dbReference type="ARBA" id="ARBA00022737"/>
    </source>
</evidence>
<comment type="caution">
    <text evidence="11">The sequence shown here is derived from an EMBL/GenBank/DDBJ whole genome shotgun (WGS) entry which is preliminary data.</text>
</comment>
<keyword evidence="12" id="KW-1185">Reference proteome</keyword>
<evidence type="ECO:0000313" key="12">
    <source>
        <dbReference type="Proteomes" id="UP001178507"/>
    </source>
</evidence>
<dbReference type="EMBL" id="CAUJNA010003367">
    <property type="protein sequence ID" value="CAJ1400296.1"/>
    <property type="molecule type" value="Genomic_DNA"/>
</dbReference>
<evidence type="ECO:0000256" key="7">
    <source>
        <dbReference type="ARBA" id="ARBA00023180"/>
    </source>
</evidence>
<dbReference type="Proteomes" id="UP001178507">
    <property type="component" value="Unassembled WGS sequence"/>
</dbReference>
<reference evidence="11" key="1">
    <citation type="submission" date="2023-08" db="EMBL/GenBank/DDBJ databases">
        <authorList>
            <person name="Chen Y."/>
            <person name="Shah S."/>
            <person name="Dougan E. K."/>
            <person name="Thang M."/>
            <person name="Chan C."/>
        </authorList>
    </citation>
    <scope>NUCLEOTIDE SEQUENCE</scope>
</reference>
<protein>
    <recommendedName>
        <fullName evidence="10">Vacuolar sorting receptor thioredoxin-like domain-containing protein</fullName>
    </recommendedName>
</protein>
<dbReference type="PANTHER" id="PTHR22702">
    <property type="entry name" value="PROTEASE-ASSOCIATED DOMAIN-CONTAINING PROTEIN"/>
    <property type="match status" value="1"/>
</dbReference>
<evidence type="ECO:0000256" key="8">
    <source>
        <dbReference type="ARBA" id="ARBA00037847"/>
    </source>
</evidence>
<dbReference type="PANTHER" id="PTHR22702:SF1">
    <property type="entry name" value="PROTEASE-ASSOCIATED DOMAIN-CONTAINING PROTEIN 1"/>
    <property type="match status" value="1"/>
</dbReference>
<evidence type="ECO:0000259" key="10">
    <source>
        <dbReference type="Pfam" id="PF25011"/>
    </source>
</evidence>